<feature type="signal peptide" evidence="8">
    <location>
        <begin position="1"/>
        <end position="24"/>
    </location>
</feature>
<dbReference type="GO" id="GO:1903037">
    <property type="term" value="P:regulation of leukocyte cell-cell adhesion"/>
    <property type="evidence" value="ECO:0007669"/>
    <property type="project" value="UniProtKB-ARBA"/>
</dbReference>
<proteinExistence type="predicted"/>
<dbReference type="GO" id="GO:0050863">
    <property type="term" value="P:regulation of T cell activation"/>
    <property type="evidence" value="ECO:0007669"/>
    <property type="project" value="UniProtKB-ARBA"/>
</dbReference>
<dbReference type="RefSeq" id="XP_028261516.1">
    <property type="nucleotide sequence ID" value="XM_028405715.1"/>
</dbReference>
<gene>
    <name evidence="11" type="primary">LOC114435767</name>
</gene>
<dbReference type="InterPro" id="IPR007110">
    <property type="entry name" value="Ig-like_dom"/>
</dbReference>
<dbReference type="Pfam" id="PF07686">
    <property type="entry name" value="V-set"/>
    <property type="match status" value="1"/>
</dbReference>
<dbReference type="PANTHER" id="PTHR24100:SF151">
    <property type="entry name" value="ICOS LIGAND"/>
    <property type="match status" value="1"/>
</dbReference>
<dbReference type="GO" id="GO:0050852">
    <property type="term" value="P:T cell receptor signaling pathway"/>
    <property type="evidence" value="ECO:0007669"/>
    <property type="project" value="TreeGrafter"/>
</dbReference>
<dbReference type="AlphaFoldDB" id="A0A6P7IA00"/>
<keyword evidence="7" id="KW-1133">Transmembrane helix</keyword>
<evidence type="ECO:0000256" key="7">
    <source>
        <dbReference type="SAM" id="Phobius"/>
    </source>
</evidence>
<dbReference type="SMART" id="SM00409">
    <property type="entry name" value="IG"/>
    <property type="match status" value="1"/>
</dbReference>
<evidence type="ECO:0000256" key="2">
    <source>
        <dbReference type="ARBA" id="ARBA00022729"/>
    </source>
</evidence>
<dbReference type="InterPro" id="IPR013106">
    <property type="entry name" value="Ig_V-set"/>
</dbReference>
<keyword evidence="6" id="KW-0393">Immunoglobulin domain</keyword>
<comment type="subcellular location">
    <subcellularLocation>
        <location evidence="1">Membrane</location>
    </subcellularLocation>
</comment>
<reference evidence="11" key="1">
    <citation type="submission" date="2025-08" db="UniProtKB">
        <authorList>
            <consortium name="RefSeq"/>
        </authorList>
    </citation>
    <scope>IDENTIFICATION</scope>
</reference>
<evidence type="ECO:0000313" key="11">
    <source>
        <dbReference type="RefSeq" id="XP_028261516.1"/>
    </source>
</evidence>
<keyword evidence="4" id="KW-1015">Disulfide bond</keyword>
<dbReference type="GO" id="GO:0001817">
    <property type="term" value="P:regulation of cytokine production"/>
    <property type="evidence" value="ECO:0007669"/>
    <property type="project" value="TreeGrafter"/>
</dbReference>
<dbReference type="Proteomes" id="UP000515145">
    <property type="component" value="Chromosome 5"/>
</dbReference>
<keyword evidence="2 8" id="KW-0732">Signal</keyword>
<dbReference type="Gene3D" id="2.60.40.10">
    <property type="entry name" value="Immunoglobulins"/>
    <property type="match status" value="1"/>
</dbReference>
<evidence type="ECO:0000256" key="3">
    <source>
        <dbReference type="ARBA" id="ARBA00023136"/>
    </source>
</evidence>
<evidence type="ECO:0000256" key="5">
    <source>
        <dbReference type="ARBA" id="ARBA00023180"/>
    </source>
</evidence>
<keyword evidence="7" id="KW-0812">Transmembrane</keyword>
<keyword evidence="3 7" id="KW-0472">Membrane</keyword>
<keyword evidence="5" id="KW-0325">Glycoprotein</keyword>
<dbReference type="PANTHER" id="PTHR24100">
    <property type="entry name" value="BUTYROPHILIN"/>
    <property type="match status" value="1"/>
</dbReference>
<evidence type="ECO:0000256" key="1">
    <source>
        <dbReference type="ARBA" id="ARBA00004370"/>
    </source>
</evidence>
<sequence length="222" mass="24768">MEKFVLSSVFMASLLAVSSTPVEGSRYKVVGSPEPIVAAPGDDVILSCQVEPKLNVEGLTVEWSDPDLKPDPRDRLKRVDFVHLYRHYKEDPNMQLEAYRGRTMLFKDGLKHGNISLKIFSVSEEDGGRYRCLIPKLGGQTQSSIISLVIDSAKTRTTKTPLGLIIPRSSKESGKLQDRGKPQDRDHQKWLVPVVVVSVFLVLGFGLYKFCVSKKKSEVPPI</sequence>
<dbReference type="InterPro" id="IPR003599">
    <property type="entry name" value="Ig_sub"/>
</dbReference>
<protein>
    <submittedName>
        <fullName evidence="11">Butyrophilin-like protein 2 isoform X2</fullName>
    </submittedName>
</protein>
<dbReference type="InterPro" id="IPR036179">
    <property type="entry name" value="Ig-like_dom_sf"/>
</dbReference>
<evidence type="ECO:0000313" key="10">
    <source>
        <dbReference type="Proteomes" id="UP000515145"/>
    </source>
</evidence>
<dbReference type="GO" id="GO:0005102">
    <property type="term" value="F:signaling receptor binding"/>
    <property type="evidence" value="ECO:0007669"/>
    <property type="project" value="TreeGrafter"/>
</dbReference>
<evidence type="ECO:0000259" key="9">
    <source>
        <dbReference type="PROSITE" id="PS50835"/>
    </source>
</evidence>
<dbReference type="GeneID" id="114435767"/>
<organism evidence="10 11">
    <name type="scientific">Parambassis ranga</name>
    <name type="common">Indian glassy fish</name>
    <dbReference type="NCBI Taxonomy" id="210632"/>
    <lineage>
        <taxon>Eukaryota</taxon>
        <taxon>Metazoa</taxon>
        <taxon>Chordata</taxon>
        <taxon>Craniata</taxon>
        <taxon>Vertebrata</taxon>
        <taxon>Euteleostomi</taxon>
        <taxon>Actinopterygii</taxon>
        <taxon>Neopterygii</taxon>
        <taxon>Teleostei</taxon>
        <taxon>Neoteleostei</taxon>
        <taxon>Acanthomorphata</taxon>
        <taxon>Ovalentaria</taxon>
        <taxon>Ambassidae</taxon>
        <taxon>Parambassis</taxon>
    </lineage>
</organism>
<dbReference type="InterPro" id="IPR050504">
    <property type="entry name" value="IgSF_BTN/MOG"/>
</dbReference>
<feature type="transmembrane region" description="Helical" evidence="7">
    <location>
        <begin position="190"/>
        <end position="208"/>
    </location>
</feature>
<accession>A0A6P7IA00</accession>
<evidence type="ECO:0000256" key="4">
    <source>
        <dbReference type="ARBA" id="ARBA00023157"/>
    </source>
</evidence>
<feature type="domain" description="Ig-like" evidence="9">
    <location>
        <begin position="21"/>
        <end position="147"/>
    </location>
</feature>
<dbReference type="InterPro" id="IPR013783">
    <property type="entry name" value="Ig-like_fold"/>
</dbReference>
<dbReference type="FunFam" id="2.60.40.10:FF:000142">
    <property type="entry name" value="V-set domain-containing T-cell activation inhibitor 1"/>
    <property type="match status" value="1"/>
</dbReference>
<keyword evidence="10" id="KW-1185">Reference proteome</keyword>
<name>A0A6P7IA00_9TELE</name>
<dbReference type="PROSITE" id="PS50835">
    <property type="entry name" value="IG_LIKE"/>
    <property type="match status" value="1"/>
</dbReference>
<feature type="chain" id="PRO_5027981743" evidence="8">
    <location>
        <begin position="25"/>
        <end position="222"/>
    </location>
</feature>
<dbReference type="SUPFAM" id="SSF48726">
    <property type="entry name" value="Immunoglobulin"/>
    <property type="match status" value="1"/>
</dbReference>
<dbReference type="GO" id="GO:0009897">
    <property type="term" value="C:external side of plasma membrane"/>
    <property type="evidence" value="ECO:0007669"/>
    <property type="project" value="TreeGrafter"/>
</dbReference>
<evidence type="ECO:0000256" key="8">
    <source>
        <dbReference type="SAM" id="SignalP"/>
    </source>
</evidence>
<evidence type="ECO:0000256" key="6">
    <source>
        <dbReference type="ARBA" id="ARBA00023319"/>
    </source>
</evidence>